<comment type="caution">
    <text evidence="1">The sequence shown here is derived from an EMBL/GenBank/DDBJ whole genome shotgun (WGS) entry which is preliminary data.</text>
</comment>
<protein>
    <submittedName>
        <fullName evidence="1">Uncharacterized protein</fullName>
    </submittedName>
</protein>
<evidence type="ECO:0000313" key="2">
    <source>
        <dbReference type="Proteomes" id="UP000183805"/>
    </source>
</evidence>
<name>A0ABY1GS58_9GAMM</name>
<dbReference type="Proteomes" id="UP000183805">
    <property type="component" value="Unassembled WGS sequence"/>
</dbReference>
<accession>A0ABY1GS58</accession>
<reference evidence="1 2" key="1">
    <citation type="submission" date="2016-10" db="EMBL/GenBank/DDBJ databases">
        <authorList>
            <person name="Varghese N."/>
            <person name="Submissions S."/>
        </authorList>
    </citation>
    <scope>NUCLEOTIDE SEQUENCE [LARGE SCALE GENOMIC DNA]</scope>
    <source>
        <strain evidence="1 2">CGMCC 1.8499</strain>
    </source>
</reference>
<dbReference type="EMBL" id="FPAZ01000013">
    <property type="protein sequence ID" value="SFT88280.1"/>
    <property type="molecule type" value="Genomic_DNA"/>
</dbReference>
<organism evidence="1 2">
    <name type="scientific">Pseudoalteromonas lipolytica</name>
    <dbReference type="NCBI Taxonomy" id="570156"/>
    <lineage>
        <taxon>Bacteria</taxon>
        <taxon>Pseudomonadati</taxon>
        <taxon>Pseudomonadota</taxon>
        <taxon>Gammaproteobacteria</taxon>
        <taxon>Alteromonadales</taxon>
        <taxon>Pseudoalteromonadaceae</taxon>
        <taxon>Pseudoalteromonas</taxon>
    </lineage>
</organism>
<gene>
    <name evidence="1" type="ORF">SAMN04487854_113113</name>
</gene>
<keyword evidence="2" id="KW-1185">Reference proteome</keyword>
<evidence type="ECO:0000313" key="1">
    <source>
        <dbReference type="EMBL" id="SFT88280.1"/>
    </source>
</evidence>
<proteinExistence type="predicted"/>
<dbReference type="RefSeq" id="WP_058585651.1">
    <property type="nucleotide sequence ID" value="NZ_FPAZ01000013.1"/>
</dbReference>
<sequence>MFTNFLLKAAEVAIDVLSEPLPEDSYEGEFDIYEPSSKSLYTNADGSTEILTGSSMGTRISDLSGE</sequence>